<dbReference type="PATRIC" id="fig|1299334.3.peg.2879"/>
<organism evidence="1">
    <name type="scientific">Mycobacterium xenopi 4042</name>
    <dbReference type="NCBI Taxonomy" id="1299334"/>
    <lineage>
        <taxon>Bacteria</taxon>
        <taxon>Bacillati</taxon>
        <taxon>Actinomycetota</taxon>
        <taxon>Actinomycetes</taxon>
        <taxon>Mycobacteriales</taxon>
        <taxon>Mycobacteriaceae</taxon>
        <taxon>Mycobacterium</taxon>
    </lineage>
</organism>
<dbReference type="EMBL" id="JAOB01000029">
    <property type="protein sequence ID" value="EUA56736.1"/>
    <property type="molecule type" value="Genomic_DNA"/>
</dbReference>
<protein>
    <submittedName>
        <fullName evidence="1">Uncharacterized protein</fullName>
    </submittedName>
</protein>
<comment type="caution">
    <text evidence="1">The sequence shown here is derived from an EMBL/GenBank/DDBJ whole genome shotgun (WGS) entry which is preliminary data.</text>
</comment>
<accession>X8CLN0</accession>
<evidence type="ECO:0000313" key="1">
    <source>
        <dbReference type="EMBL" id="EUA56736.1"/>
    </source>
</evidence>
<dbReference type="AlphaFoldDB" id="X8CLN0"/>
<reference evidence="1" key="1">
    <citation type="submission" date="2014-01" db="EMBL/GenBank/DDBJ databases">
        <authorList>
            <person name="Brown-Elliot B."/>
            <person name="Wallace R."/>
            <person name="Lenaerts A."/>
            <person name="Ordway D."/>
            <person name="DeGroote M.A."/>
            <person name="Parker T."/>
            <person name="Sizemore C."/>
            <person name="Tallon L.J."/>
            <person name="Sadzewicz L.K."/>
            <person name="Sengamalay N."/>
            <person name="Fraser C.M."/>
            <person name="Hine E."/>
            <person name="Shefchek K.A."/>
            <person name="Das S.P."/>
            <person name="Tettelin H."/>
        </authorList>
    </citation>
    <scope>NUCLEOTIDE SEQUENCE [LARGE SCALE GENOMIC DNA]</scope>
    <source>
        <strain evidence="1">4042</strain>
    </source>
</reference>
<proteinExistence type="predicted"/>
<name>X8CLN0_MYCXE</name>
<gene>
    <name evidence="1" type="ORF">I553_8790</name>
</gene>
<sequence>MTTYWYRPGDITAENLAHAWALRADGIIQNVTLFSDGRAIATVTVRSMQPPTARRA</sequence>